<evidence type="ECO:0000256" key="1">
    <source>
        <dbReference type="SAM" id="MobiDB-lite"/>
    </source>
</evidence>
<feature type="compositionally biased region" description="Low complexity" evidence="1">
    <location>
        <begin position="765"/>
        <end position="777"/>
    </location>
</feature>
<dbReference type="OrthoDB" id="2528542at2759"/>
<feature type="region of interest" description="Disordered" evidence="1">
    <location>
        <begin position="34"/>
        <end position="116"/>
    </location>
</feature>
<name>A0A511KSX5_RHOTO</name>
<feature type="compositionally biased region" description="Pro residues" evidence="1">
    <location>
        <begin position="753"/>
        <end position="764"/>
    </location>
</feature>
<sequence length="908" mass="100261">MVCEEQEATAAVFRCGRWAGVEAPFKAVRPAWKKHSRTAGGAKRYGSKRSRLADYATPEDAAESRPARRVRRPEVSTGDDRSGVEEWRAHLRQYARPGTSASSTTSSSPSLSSESIHRTTAVLRAYTNILDSTVESSSPPSSACCPSTLAGSSAREVGWSIEENVRDWLVENGMVSPEPSSDADSSGLEDPNSERTGPTSIIMDRAEGASAQEAEMRASRLVDEWYEACPTYTWRWILAEHATSILVSELQDAEASYGVWETVLGVCVERGANSEASRLHRPLVQSAFALPPTATASTANILDILRLTPSPRALLHSALLPTLLSSAFEDRFFFHSFLTVLPSKLEHSGDTAIEVLSVLGEVAAKMVSTLQELRDDEDDDDEENEGLEEMVDEVLARMIKQVKAALPLLLEFPADLHRSHRQTVLEQEERTRRLELLSELVHDVLKAVGVSQVDENGATGELIAVALVIDLEIVTLRFMHDPEYRFAPGLHRVDQLLALAPLTTEITRSSSSTSPATSDSSDDDSPSHLLNALVTYYLYPNSRSTKQMTPKTSRTVDEILLVVQEVLCVDDSTDSRQRRRDDFARCLLLATRRNRRIDNGDWAGIEDWLTKLDKRRVPVKAQSRRPVKLAASDEEEARQSTYYEEAPESTRRPERSRKRTPRQASPRQHNRASRPSSSKFDESTGADPDVEVIEPAFSLVRPIRRSATAESTASTASSSSYRRRTREGSKASLSKRQRVATINPVEIVVHEPSPSPDLPSPPAPLSRSSTSSTASLAKRLHLKPPRSRSPAVDTTPTSSEPDDLDLLRSARRRAPKRAPPLRDDHSSPPLAPKSRSTDAAPPRPSPLPPSERKIGRRRRLEGQDRAGPSQLALSSHMAPPRGRDTAEDVGFKRRKILVEESSEDELAL</sequence>
<dbReference type="AlphaFoldDB" id="A0A511KSX5"/>
<feature type="region of interest" description="Disordered" evidence="1">
    <location>
        <begin position="507"/>
        <end position="527"/>
    </location>
</feature>
<dbReference type="EMBL" id="BJWK01000023">
    <property type="protein sequence ID" value="GEM12644.1"/>
    <property type="molecule type" value="Genomic_DNA"/>
</dbReference>
<organism evidence="2 3">
    <name type="scientific">Rhodotorula toruloides</name>
    <name type="common">Yeast</name>
    <name type="synonym">Rhodosporidium toruloides</name>
    <dbReference type="NCBI Taxonomy" id="5286"/>
    <lineage>
        <taxon>Eukaryota</taxon>
        <taxon>Fungi</taxon>
        <taxon>Dikarya</taxon>
        <taxon>Basidiomycota</taxon>
        <taxon>Pucciniomycotina</taxon>
        <taxon>Microbotryomycetes</taxon>
        <taxon>Sporidiobolales</taxon>
        <taxon>Sporidiobolaceae</taxon>
        <taxon>Rhodotorula</taxon>
    </lineage>
</organism>
<feature type="region of interest" description="Disordered" evidence="1">
    <location>
        <begin position="173"/>
        <end position="206"/>
    </location>
</feature>
<reference evidence="2 3" key="1">
    <citation type="submission" date="2019-07" db="EMBL/GenBank/DDBJ databases">
        <title>Rhodotorula toruloides NBRC10032 genome sequencing.</title>
        <authorList>
            <person name="Shida Y."/>
            <person name="Takaku H."/>
            <person name="Ogasawara W."/>
            <person name="Mori K."/>
        </authorList>
    </citation>
    <scope>NUCLEOTIDE SEQUENCE [LARGE SCALE GENOMIC DNA]</scope>
    <source>
        <strain evidence="2 3">NBRC10032</strain>
    </source>
</reference>
<feature type="region of interest" description="Disordered" evidence="1">
    <location>
        <begin position="617"/>
        <end position="891"/>
    </location>
</feature>
<feature type="compositionally biased region" description="Basic residues" evidence="1">
    <location>
        <begin position="617"/>
        <end position="627"/>
    </location>
</feature>
<evidence type="ECO:0000313" key="3">
    <source>
        <dbReference type="Proteomes" id="UP000321518"/>
    </source>
</evidence>
<accession>A0A511KSX5</accession>
<comment type="caution">
    <text evidence="2">The sequence shown here is derived from an EMBL/GenBank/DDBJ whole genome shotgun (WGS) entry which is preliminary data.</text>
</comment>
<feature type="compositionally biased region" description="Basic and acidic residues" evidence="1">
    <location>
        <begin position="62"/>
        <end position="89"/>
    </location>
</feature>
<protein>
    <submittedName>
        <fullName evidence="2">Proteophosphoglycan ppg4</fullName>
    </submittedName>
</protein>
<feature type="compositionally biased region" description="Basic and acidic residues" evidence="1">
    <location>
        <begin position="881"/>
        <end position="891"/>
    </location>
</feature>
<feature type="compositionally biased region" description="Low complexity" evidence="1">
    <location>
        <begin position="99"/>
        <end position="114"/>
    </location>
</feature>
<dbReference type="Proteomes" id="UP000321518">
    <property type="component" value="Unassembled WGS sequence"/>
</dbReference>
<evidence type="ECO:0000313" key="2">
    <source>
        <dbReference type="EMBL" id="GEM12644.1"/>
    </source>
</evidence>
<feature type="compositionally biased region" description="Polar residues" evidence="1">
    <location>
        <begin position="663"/>
        <end position="678"/>
    </location>
</feature>
<proteinExistence type="predicted"/>
<gene>
    <name evidence="2" type="ORF">Rt10032_c23g6661</name>
</gene>
<feature type="compositionally biased region" description="Low complexity" evidence="1">
    <location>
        <begin position="509"/>
        <end position="519"/>
    </location>
</feature>
<feature type="compositionally biased region" description="Low complexity" evidence="1">
    <location>
        <begin position="705"/>
        <end position="720"/>
    </location>
</feature>